<evidence type="ECO:0000313" key="4">
    <source>
        <dbReference type="EMBL" id="AAU91920.1"/>
    </source>
</evidence>
<name>Q607B1_METCA</name>
<evidence type="ECO:0000256" key="1">
    <source>
        <dbReference type="ARBA" id="ARBA00022884"/>
    </source>
</evidence>
<dbReference type="HOGENOM" id="CLU_095994_2_0_6"/>
<dbReference type="GO" id="GO:0003723">
    <property type="term" value="F:RNA binding"/>
    <property type="evidence" value="ECO:0007669"/>
    <property type="project" value="UniProtKB-UniRule"/>
</dbReference>
<dbReference type="SUPFAM" id="SSF75471">
    <property type="entry name" value="YhbY-like"/>
    <property type="match status" value="1"/>
</dbReference>
<evidence type="ECO:0000313" key="5">
    <source>
        <dbReference type="Proteomes" id="UP000006821"/>
    </source>
</evidence>
<accession>Q607B1</accession>
<dbReference type="NCBIfam" id="TIGR00253">
    <property type="entry name" value="RNA_bind_YhbY"/>
    <property type="match status" value="1"/>
</dbReference>
<dbReference type="AlphaFoldDB" id="Q607B1"/>
<dbReference type="PANTHER" id="PTHR40065:SF3">
    <property type="entry name" value="RNA-BINDING PROTEIN YHBY"/>
    <property type="match status" value="1"/>
</dbReference>
<reference evidence="4 5" key="1">
    <citation type="journal article" date="2004" name="PLoS Biol.">
        <title>Genomic insights into methanotrophy: the complete genome sequence of Methylococcus capsulatus (Bath).</title>
        <authorList>
            <person name="Ward N.L."/>
            <person name="Larsen O."/>
            <person name="Sakwa J."/>
            <person name="Bruseth L."/>
            <person name="Khouri H.M."/>
            <person name="Durkin A.S."/>
            <person name="Dimitrov G."/>
            <person name="Jiang L."/>
            <person name="Scanlan D."/>
            <person name="Kang K.H."/>
            <person name="Lewis M.R."/>
            <person name="Nelson K.E."/>
            <person name="Methe B.A."/>
            <person name="Wu M."/>
            <person name="Heidelberg J.F."/>
            <person name="Paulsen I.T."/>
            <person name="Fouts D.E."/>
            <person name="Ravel J."/>
            <person name="Tettelin H."/>
            <person name="Ren Q."/>
            <person name="Read T.D."/>
            <person name="DeBoy R.T."/>
            <person name="Seshadri R."/>
            <person name="Salzberg S.L."/>
            <person name="Jensen H.B."/>
            <person name="Birkeland N.K."/>
            <person name="Nelson W.C."/>
            <person name="Dodson R.J."/>
            <person name="Grindhaug S.H."/>
            <person name="Holt I.E."/>
            <person name="Eidhammer I."/>
            <person name="Jonasen I."/>
            <person name="Vanaken S."/>
            <person name="Utterback T.R."/>
            <person name="Feldblyum T.V."/>
            <person name="Fraser C.M."/>
            <person name="Lillehaug J.R."/>
            <person name="Eisen J.A."/>
        </authorList>
    </citation>
    <scope>NUCLEOTIDE SEQUENCE [LARGE SCALE GENOMIC DNA]</scope>
    <source>
        <strain evidence="5">ATCC 33009 / NCIMB 11132 / Bath</strain>
    </source>
</reference>
<sequence length="96" mass="10617">MPRMTPELRRQLRAKAHKLKPVVITGQAGITPGVLGEIDMALEHHELIKVRVNAGDRETRAEMTAQICGESGAELVQSLGHVITLFRKSPERGRKV</sequence>
<evidence type="ECO:0000256" key="2">
    <source>
        <dbReference type="PROSITE-ProRule" id="PRU00626"/>
    </source>
</evidence>
<dbReference type="PROSITE" id="PS51295">
    <property type="entry name" value="CRM"/>
    <property type="match status" value="1"/>
</dbReference>
<organism evidence="4 5">
    <name type="scientific">Methylococcus capsulatus (strain ATCC 33009 / NCIMB 11132 / Bath)</name>
    <dbReference type="NCBI Taxonomy" id="243233"/>
    <lineage>
        <taxon>Bacteria</taxon>
        <taxon>Pseudomonadati</taxon>
        <taxon>Pseudomonadota</taxon>
        <taxon>Gammaproteobacteria</taxon>
        <taxon>Methylococcales</taxon>
        <taxon>Methylococcaceae</taxon>
        <taxon>Methylococcus</taxon>
    </lineage>
</organism>
<dbReference type="SMART" id="SM01103">
    <property type="entry name" value="CRS1_YhbY"/>
    <property type="match status" value="1"/>
</dbReference>
<feature type="domain" description="CRM" evidence="3">
    <location>
        <begin position="2"/>
        <end position="96"/>
    </location>
</feature>
<proteinExistence type="predicted"/>
<dbReference type="Pfam" id="PF01985">
    <property type="entry name" value="CRS1_YhbY"/>
    <property type="match status" value="1"/>
</dbReference>
<dbReference type="STRING" id="243233.MCA1850"/>
<dbReference type="PANTHER" id="PTHR40065">
    <property type="entry name" value="RNA-BINDING PROTEIN YHBY"/>
    <property type="match status" value="1"/>
</dbReference>
<dbReference type="InterPro" id="IPR017924">
    <property type="entry name" value="RNA-binding_YhbY"/>
</dbReference>
<dbReference type="eggNOG" id="COG1534">
    <property type="taxonomic scope" value="Bacteria"/>
</dbReference>
<dbReference type="KEGG" id="mca:MCA1850"/>
<dbReference type="InterPro" id="IPR035920">
    <property type="entry name" value="YhbY-like_sf"/>
</dbReference>
<protein>
    <recommendedName>
        <fullName evidence="3">CRM domain-containing protein</fullName>
    </recommendedName>
</protein>
<evidence type="ECO:0000259" key="3">
    <source>
        <dbReference type="PROSITE" id="PS51295"/>
    </source>
</evidence>
<keyword evidence="1 2" id="KW-0694">RNA-binding</keyword>
<dbReference type="Gene3D" id="3.30.110.60">
    <property type="entry name" value="YhbY-like"/>
    <property type="match status" value="1"/>
</dbReference>
<dbReference type="InterPro" id="IPR051925">
    <property type="entry name" value="RNA-binding_domain"/>
</dbReference>
<dbReference type="Proteomes" id="UP000006821">
    <property type="component" value="Chromosome"/>
</dbReference>
<dbReference type="EMBL" id="AE017282">
    <property type="protein sequence ID" value="AAU91920.1"/>
    <property type="molecule type" value="Genomic_DNA"/>
</dbReference>
<gene>
    <name evidence="4" type="ordered locus">MCA1850</name>
</gene>
<dbReference type="InterPro" id="IPR001890">
    <property type="entry name" value="RNA-binding_CRM"/>
</dbReference>